<keyword evidence="4" id="KW-1185">Reference proteome</keyword>
<reference evidence="2 3" key="2">
    <citation type="submission" date="2018-11" db="EMBL/GenBank/DDBJ databases">
        <title>Genomic Encyclopedia of Type Strains, Phase IV (KMG-IV): sequencing the most valuable type-strain genomes for metagenomic binning, comparative biology and taxonomic classification.</title>
        <authorList>
            <person name="Goeker M."/>
        </authorList>
    </citation>
    <scope>NUCLEOTIDE SEQUENCE [LARGE SCALE GENOMIC DNA]</scope>
    <source>
        <strain evidence="2 3">DSM 27783</strain>
    </source>
</reference>
<protein>
    <submittedName>
        <fullName evidence="2">Uncharacterized protein</fullName>
    </submittedName>
</protein>
<dbReference type="EMBL" id="RJVK01000005">
    <property type="protein sequence ID" value="ROR38970.1"/>
    <property type="molecule type" value="Genomic_DNA"/>
</dbReference>
<proteinExistence type="predicted"/>
<dbReference type="Proteomes" id="UP000298805">
    <property type="component" value="Chromosome"/>
</dbReference>
<dbReference type="Proteomes" id="UP000272781">
    <property type="component" value="Unassembled WGS sequence"/>
</dbReference>
<reference evidence="1" key="3">
    <citation type="submission" date="2019-06" db="EMBL/GenBank/DDBJ databases">
        <title>A comparative analysis of the Nautiliaceae.</title>
        <authorList>
            <person name="Grosche A."/>
            <person name="Smedile F."/>
            <person name="Vetriani C."/>
        </authorList>
    </citation>
    <scope>NUCLEOTIDE SEQUENCE</scope>
    <source>
        <strain evidence="1">TB6</strain>
    </source>
</reference>
<dbReference type="RefSeq" id="WP_123353260.1">
    <property type="nucleotide sequence ID" value="NZ_CP027432.2"/>
</dbReference>
<name>A0AAJ4RBM4_9BACT</name>
<reference evidence="4" key="1">
    <citation type="submission" date="2018-03" db="EMBL/GenBank/DDBJ databases">
        <title>A comparative analysis of the Nautiliaceae.</title>
        <authorList>
            <person name="Grosche A."/>
            <person name="Smedile F."/>
            <person name="Vetriani C."/>
        </authorList>
    </citation>
    <scope>NUCLEOTIDE SEQUENCE [LARGE SCALE GENOMIC DNA]</scope>
    <source>
        <strain evidence="4">TB6</strain>
    </source>
</reference>
<evidence type="ECO:0000313" key="4">
    <source>
        <dbReference type="Proteomes" id="UP000298805"/>
    </source>
</evidence>
<organism evidence="2 3">
    <name type="scientific">Caminibacter pacificus</name>
    <dbReference type="NCBI Taxonomy" id="1424653"/>
    <lineage>
        <taxon>Bacteria</taxon>
        <taxon>Pseudomonadati</taxon>
        <taxon>Campylobacterota</taxon>
        <taxon>Epsilonproteobacteria</taxon>
        <taxon>Nautiliales</taxon>
        <taxon>Nautiliaceae</taxon>
        <taxon>Caminibacter</taxon>
    </lineage>
</organism>
<gene>
    <name evidence="1" type="ORF">C6V80_00680</name>
    <name evidence="2" type="ORF">EDC58_1889</name>
</gene>
<evidence type="ECO:0000313" key="1">
    <source>
        <dbReference type="EMBL" id="QCI27531.1"/>
    </source>
</evidence>
<dbReference type="EMBL" id="CP027432">
    <property type="protein sequence ID" value="QCI27531.1"/>
    <property type="molecule type" value="Genomic_DNA"/>
</dbReference>
<accession>A0AAJ4RBM4</accession>
<sequence>MKAQLLLTPTAAKYLIAEALFKKIDFSKRIYVAYGSTNQIFLEKLGIKFDELYVAGCFTNKSLNVTKSRPDIVVLQNKKKINIKDFDITKDDYFIKGANALWYENGKKHAAVAAADDKGGTFGNFYIKAACRGSKVIIPVTHEKLIPFYTPSSQNVDLAMGSKIAMLRFFYGEVYTEIEAFKELFGVEAKVIASGGILGNEGSLIFEIEGERAKEAFEFAKEANSYIFDKRAEFLY</sequence>
<evidence type="ECO:0000313" key="2">
    <source>
        <dbReference type="EMBL" id="ROR38970.1"/>
    </source>
</evidence>
<evidence type="ECO:0000313" key="3">
    <source>
        <dbReference type="Proteomes" id="UP000272781"/>
    </source>
</evidence>
<dbReference type="AlphaFoldDB" id="A0AAJ4RBM4"/>